<proteinExistence type="predicted"/>
<dbReference type="InterPro" id="IPR002078">
    <property type="entry name" value="Sigma_54_int"/>
</dbReference>
<dbReference type="SMART" id="SM00382">
    <property type="entry name" value="AAA"/>
    <property type="match status" value="1"/>
</dbReference>
<evidence type="ECO:0000256" key="2">
    <source>
        <dbReference type="ARBA" id="ARBA00022840"/>
    </source>
</evidence>
<dbReference type="OrthoDB" id="5288224at2"/>
<dbReference type="PRINTS" id="PR01590">
    <property type="entry name" value="HTHFIS"/>
</dbReference>
<dbReference type="InterPro" id="IPR025944">
    <property type="entry name" value="Sigma_54_int_dom_CS"/>
</dbReference>
<evidence type="ECO:0000256" key="4">
    <source>
        <dbReference type="ARBA" id="ARBA00023125"/>
    </source>
</evidence>
<dbReference type="GO" id="GO:0005524">
    <property type="term" value="F:ATP binding"/>
    <property type="evidence" value="ECO:0007669"/>
    <property type="project" value="UniProtKB-KW"/>
</dbReference>
<keyword evidence="3" id="KW-0805">Transcription regulation</keyword>
<organism evidence="8 9">
    <name type="scientific">Sulfuricella denitrificans (strain DSM 22764 / NBRC 105220 / skB26)</name>
    <dbReference type="NCBI Taxonomy" id="1163617"/>
    <lineage>
        <taxon>Bacteria</taxon>
        <taxon>Pseudomonadati</taxon>
        <taxon>Pseudomonadota</taxon>
        <taxon>Betaproteobacteria</taxon>
        <taxon>Nitrosomonadales</taxon>
        <taxon>Sulfuricellaceae</taxon>
        <taxon>Sulfuricella</taxon>
    </lineage>
</organism>
<dbReference type="Gene3D" id="1.10.8.60">
    <property type="match status" value="1"/>
</dbReference>
<dbReference type="SUPFAM" id="SSF52540">
    <property type="entry name" value="P-loop containing nucleoside triphosphate hydrolases"/>
    <property type="match status" value="1"/>
</dbReference>
<dbReference type="Gene3D" id="3.40.50.300">
    <property type="entry name" value="P-loop containing nucleotide triphosphate hydrolases"/>
    <property type="match status" value="1"/>
</dbReference>
<reference evidence="8 9" key="1">
    <citation type="journal article" date="2012" name="Appl. Environ. Microbiol.">
        <title>Draft genome sequence of a psychrotolerant sulfur-oxidizing bacterium, Sulfuricella denitrificans skB26, and proteomic insights into cold adaptation.</title>
        <authorList>
            <person name="Watanabe T."/>
            <person name="Kojima H."/>
            <person name="Fukui M."/>
        </authorList>
    </citation>
    <scope>NUCLEOTIDE SEQUENCE [LARGE SCALE GENOMIC DNA]</scope>
    <source>
        <strain evidence="9">skB26</strain>
    </source>
</reference>
<evidence type="ECO:0000256" key="3">
    <source>
        <dbReference type="ARBA" id="ARBA00023015"/>
    </source>
</evidence>
<dbReference type="InterPro" id="IPR000014">
    <property type="entry name" value="PAS"/>
</dbReference>
<dbReference type="KEGG" id="sdr:SCD_n00450"/>
<dbReference type="Gene3D" id="3.30.450.20">
    <property type="entry name" value="PAS domain"/>
    <property type="match status" value="1"/>
</dbReference>
<dbReference type="SUPFAM" id="SSF55785">
    <property type="entry name" value="PYP-like sensor domain (PAS domain)"/>
    <property type="match status" value="1"/>
</dbReference>
<evidence type="ECO:0000313" key="9">
    <source>
        <dbReference type="Proteomes" id="UP000015559"/>
    </source>
</evidence>
<keyword evidence="4" id="KW-0238">DNA-binding</keyword>
<keyword evidence="5" id="KW-0804">Transcription</keyword>
<dbReference type="InterPro" id="IPR003593">
    <property type="entry name" value="AAA+_ATPase"/>
</dbReference>
<dbReference type="Gene3D" id="1.10.10.60">
    <property type="entry name" value="Homeodomain-like"/>
    <property type="match status" value="1"/>
</dbReference>
<dbReference type="STRING" id="1163617.SCD_n00450"/>
<dbReference type="PROSITE" id="PS50045">
    <property type="entry name" value="SIGMA54_INTERACT_4"/>
    <property type="match status" value="1"/>
</dbReference>
<dbReference type="eggNOG" id="COG3829">
    <property type="taxonomic scope" value="Bacteria"/>
</dbReference>
<evidence type="ECO:0000313" key="8">
    <source>
        <dbReference type="EMBL" id="BAN34299.1"/>
    </source>
</evidence>
<keyword evidence="9" id="KW-1185">Reference proteome</keyword>
<dbReference type="PROSITE" id="PS00676">
    <property type="entry name" value="SIGMA54_INTERACT_2"/>
    <property type="match status" value="1"/>
</dbReference>
<feature type="domain" description="PAS" evidence="7">
    <location>
        <begin position="3"/>
        <end position="47"/>
    </location>
</feature>
<dbReference type="InterPro" id="IPR025662">
    <property type="entry name" value="Sigma_54_int_dom_ATP-bd_1"/>
</dbReference>
<dbReference type="PANTHER" id="PTHR32071">
    <property type="entry name" value="TRANSCRIPTIONAL REGULATORY PROTEIN"/>
    <property type="match status" value="1"/>
</dbReference>
<dbReference type="InterPro" id="IPR035965">
    <property type="entry name" value="PAS-like_dom_sf"/>
</dbReference>
<dbReference type="Pfam" id="PF02954">
    <property type="entry name" value="HTH_8"/>
    <property type="match status" value="1"/>
</dbReference>
<dbReference type="PROSITE" id="PS50112">
    <property type="entry name" value="PAS"/>
    <property type="match status" value="1"/>
</dbReference>
<dbReference type="PROSITE" id="PS00688">
    <property type="entry name" value="SIGMA54_INTERACT_3"/>
    <property type="match status" value="1"/>
</dbReference>
<dbReference type="Proteomes" id="UP000015559">
    <property type="component" value="Chromosome"/>
</dbReference>
<dbReference type="EMBL" id="AP013066">
    <property type="protein sequence ID" value="BAN34299.1"/>
    <property type="molecule type" value="Genomic_DNA"/>
</dbReference>
<dbReference type="PROSITE" id="PS00675">
    <property type="entry name" value="SIGMA54_INTERACT_1"/>
    <property type="match status" value="1"/>
</dbReference>
<dbReference type="GO" id="GO:0006355">
    <property type="term" value="P:regulation of DNA-templated transcription"/>
    <property type="evidence" value="ECO:0007669"/>
    <property type="project" value="InterPro"/>
</dbReference>
<dbReference type="HOGENOM" id="CLU_000445_8_1_4"/>
<dbReference type="Pfam" id="PF13188">
    <property type="entry name" value="PAS_8"/>
    <property type="match status" value="1"/>
</dbReference>
<dbReference type="Pfam" id="PF00158">
    <property type="entry name" value="Sigma54_activat"/>
    <property type="match status" value="1"/>
</dbReference>
<evidence type="ECO:0000256" key="5">
    <source>
        <dbReference type="ARBA" id="ARBA00023163"/>
    </source>
</evidence>
<accession>S6AIG0</accession>
<dbReference type="GO" id="GO:0043565">
    <property type="term" value="F:sequence-specific DNA binding"/>
    <property type="evidence" value="ECO:0007669"/>
    <property type="project" value="InterPro"/>
</dbReference>
<dbReference type="PANTHER" id="PTHR32071:SF117">
    <property type="entry name" value="PTS-DEPENDENT DIHYDROXYACETONE KINASE OPERON REGULATORY PROTEIN-RELATED"/>
    <property type="match status" value="1"/>
</dbReference>
<dbReference type="CDD" id="cd00009">
    <property type="entry name" value="AAA"/>
    <property type="match status" value="1"/>
</dbReference>
<protein>
    <submittedName>
        <fullName evidence="8">Fis family transcriptional regulator</fullName>
    </submittedName>
</protein>
<evidence type="ECO:0000259" key="7">
    <source>
        <dbReference type="PROSITE" id="PS50112"/>
    </source>
</evidence>
<evidence type="ECO:0000259" key="6">
    <source>
        <dbReference type="PROSITE" id="PS50045"/>
    </source>
</evidence>
<dbReference type="InterPro" id="IPR025943">
    <property type="entry name" value="Sigma_54_int_dom_ATP-bd_2"/>
</dbReference>
<feature type="domain" description="Sigma-54 factor interaction" evidence="6">
    <location>
        <begin position="139"/>
        <end position="368"/>
    </location>
</feature>
<dbReference type="SUPFAM" id="SSF46689">
    <property type="entry name" value="Homeodomain-like"/>
    <property type="match status" value="1"/>
</dbReference>
<dbReference type="InterPro" id="IPR009057">
    <property type="entry name" value="Homeodomain-like_sf"/>
</dbReference>
<dbReference type="FunFam" id="3.40.50.300:FF:000006">
    <property type="entry name" value="DNA-binding transcriptional regulator NtrC"/>
    <property type="match status" value="1"/>
</dbReference>
<dbReference type="InterPro" id="IPR002197">
    <property type="entry name" value="HTH_Fis"/>
</dbReference>
<dbReference type="Pfam" id="PF25601">
    <property type="entry name" value="AAA_lid_14"/>
    <property type="match status" value="1"/>
</dbReference>
<sequence>MMTIPMLKLFLDSLEEGVLFLDKNRKVVAVNRAATQMIGHEDANLVSLLCPSIFKGTECAQACEKRGSCALTPDWKAGDITQNIVLPRPDNTSVFLRMWAILLPPAENLPLYCAIILRDRSHEVELEQEVTERLQLGSMVGHSPAMQKLYTQIMRAAPSNASVLLTGESGTGKELVAKALHDNSDRCKGPYVPVHCASLPENLLESELFGYAKGAFTGATLAKIGRFEAAEGGTLLLDEIGEISLGTQVKLLRVLQEREVVRLGENHARPVNVRVIAATHRNLTTMVERGEFREDLYYRLRVLPLHVPALRDRKEDIAMLANKLLNDLGNRYKRDNMRLAHETLLALEAYDWPGNIRQLFNALEYAVVNADGPNILLSHLPPEVQSVPQSSPVARSPEPMLVRQYYRPPQQAENEMEVIARVLAETGGNKAEAARRLGMSRTSLWKRLKQNHG</sequence>
<keyword evidence="1" id="KW-0547">Nucleotide-binding</keyword>
<name>S6AIG0_SULDS</name>
<dbReference type="InterPro" id="IPR027417">
    <property type="entry name" value="P-loop_NTPase"/>
</dbReference>
<dbReference type="RefSeq" id="WP_009206755.1">
    <property type="nucleotide sequence ID" value="NC_022357.1"/>
</dbReference>
<dbReference type="InterPro" id="IPR058031">
    <property type="entry name" value="AAA_lid_NorR"/>
</dbReference>
<gene>
    <name evidence="8" type="ORF">SCD_n00450</name>
</gene>
<evidence type="ECO:0000256" key="1">
    <source>
        <dbReference type="ARBA" id="ARBA00022741"/>
    </source>
</evidence>
<dbReference type="AlphaFoldDB" id="S6AIG0"/>
<keyword evidence="2" id="KW-0067">ATP-binding</keyword>